<keyword evidence="2" id="KW-0732">Signal</keyword>
<reference evidence="4 5" key="1">
    <citation type="submission" date="2020-08" db="EMBL/GenBank/DDBJ databases">
        <title>Genomic Encyclopedia of Type Strains, Phase IV (KMG-IV): sequencing the most valuable type-strain genomes for metagenomic binning, comparative biology and taxonomic classification.</title>
        <authorList>
            <person name="Goeker M."/>
        </authorList>
    </citation>
    <scope>NUCLEOTIDE SEQUENCE [LARGE SCALE GENOMIC DNA]</scope>
    <source>
        <strain evidence="4 5">DSM 22198</strain>
    </source>
</reference>
<feature type="chain" id="PRO_5030792067" evidence="2">
    <location>
        <begin position="27"/>
        <end position="250"/>
    </location>
</feature>
<evidence type="ECO:0000256" key="2">
    <source>
        <dbReference type="SAM" id="SignalP"/>
    </source>
</evidence>
<gene>
    <name evidence="4" type="ORF">FHS74_000201</name>
</gene>
<comment type="caution">
    <text evidence="4">The sequence shown here is derived from an EMBL/GenBank/DDBJ whole genome shotgun (WGS) entry which is preliminary data.</text>
</comment>
<dbReference type="RefSeq" id="WP_184796607.1">
    <property type="nucleotide sequence ID" value="NZ_JACIIZ010000001.1"/>
</dbReference>
<dbReference type="EMBL" id="JACIIZ010000001">
    <property type="protein sequence ID" value="MBB6249668.1"/>
    <property type="molecule type" value="Genomic_DNA"/>
</dbReference>
<name>A0A7X0AT82_9PROT</name>
<feature type="compositionally biased region" description="Basic and acidic residues" evidence="1">
    <location>
        <begin position="38"/>
        <end position="100"/>
    </location>
</feature>
<organism evidence="4 5">
    <name type="scientific">Nitrospirillum iridis</name>
    <dbReference type="NCBI Taxonomy" id="765888"/>
    <lineage>
        <taxon>Bacteria</taxon>
        <taxon>Pseudomonadati</taxon>
        <taxon>Pseudomonadota</taxon>
        <taxon>Alphaproteobacteria</taxon>
        <taxon>Rhodospirillales</taxon>
        <taxon>Azospirillaceae</taxon>
        <taxon>Nitrospirillum</taxon>
    </lineage>
</organism>
<dbReference type="InterPro" id="IPR032635">
    <property type="entry name" value="Anti_2"/>
</dbReference>
<dbReference type="Pfam" id="PF16998">
    <property type="entry name" value="17kDa_Anti_2"/>
    <property type="match status" value="1"/>
</dbReference>
<evidence type="ECO:0000256" key="1">
    <source>
        <dbReference type="SAM" id="MobiDB-lite"/>
    </source>
</evidence>
<feature type="region of interest" description="Disordered" evidence="1">
    <location>
        <begin position="22"/>
        <end position="100"/>
    </location>
</feature>
<feature type="domain" description="Surface antigen" evidence="3">
    <location>
        <begin position="189"/>
        <end position="250"/>
    </location>
</feature>
<evidence type="ECO:0000313" key="5">
    <source>
        <dbReference type="Proteomes" id="UP000539175"/>
    </source>
</evidence>
<evidence type="ECO:0000259" key="3">
    <source>
        <dbReference type="Pfam" id="PF16998"/>
    </source>
</evidence>
<feature type="signal peptide" evidence="2">
    <location>
        <begin position="1"/>
        <end position="26"/>
    </location>
</feature>
<proteinExistence type="predicted"/>
<keyword evidence="5" id="KW-1185">Reference proteome</keyword>
<evidence type="ECO:0000313" key="4">
    <source>
        <dbReference type="EMBL" id="MBB6249668.1"/>
    </source>
</evidence>
<sequence length="250" mass="27233">MKRSSRLIAAAATAVVALAAALPAWADPPPWADASGYHYRDRDGRDDRRGDDRRDDQRGDDHRGDDRRGDDRRGDDHWRDDHRDDRRGPPPGHYVDRRSPHYREFYGADVGIEDGRCDRGAVGLNVGTVVGALLGGLAGSQFGHGGGKAAMTGAGVLLGALAGNVAFNRMDSSDQGCFAQAMEKAPDGQQIVWNNPDNGAQYQMTPVKTWQESPDNYCREYQSVAVVGGRKQTVTGTACRQPDGQWKIVN</sequence>
<dbReference type="Proteomes" id="UP000539175">
    <property type="component" value="Unassembled WGS sequence"/>
</dbReference>
<dbReference type="AlphaFoldDB" id="A0A7X0AT82"/>
<accession>A0A7X0AT82</accession>
<protein>
    <submittedName>
        <fullName evidence="4">Surface antigen</fullName>
    </submittedName>
</protein>